<organism evidence="2 3">
    <name type="scientific">Pararge aegeria aegeria</name>
    <dbReference type="NCBI Taxonomy" id="348720"/>
    <lineage>
        <taxon>Eukaryota</taxon>
        <taxon>Metazoa</taxon>
        <taxon>Ecdysozoa</taxon>
        <taxon>Arthropoda</taxon>
        <taxon>Hexapoda</taxon>
        <taxon>Insecta</taxon>
        <taxon>Pterygota</taxon>
        <taxon>Neoptera</taxon>
        <taxon>Endopterygota</taxon>
        <taxon>Lepidoptera</taxon>
        <taxon>Glossata</taxon>
        <taxon>Ditrysia</taxon>
        <taxon>Papilionoidea</taxon>
        <taxon>Nymphalidae</taxon>
        <taxon>Satyrinae</taxon>
        <taxon>Satyrini</taxon>
        <taxon>Parargina</taxon>
        <taxon>Pararge</taxon>
    </lineage>
</organism>
<dbReference type="OrthoDB" id="10264848at2759"/>
<keyword evidence="3" id="KW-1185">Reference proteome</keyword>
<sequence length="36" mass="3595">VSANVSGRGSPNISGRETPSSQVTDGDAAGDVPPRR</sequence>
<proteinExistence type="predicted"/>
<name>A0A8S4QH15_9NEOP</name>
<dbReference type="EMBL" id="CAKXAJ010006153">
    <property type="protein sequence ID" value="CAH2209528.1"/>
    <property type="molecule type" value="Genomic_DNA"/>
</dbReference>
<feature type="region of interest" description="Disordered" evidence="1">
    <location>
        <begin position="1"/>
        <end position="36"/>
    </location>
</feature>
<gene>
    <name evidence="2" type="primary">jg21357</name>
    <name evidence="2" type="ORF">PAEG_LOCUS1926</name>
</gene>
<evidence type="ECO:0000256" key="1">
    <source>
        <dbReference type="SAM" id="MobiDB-lite"/>
    </source>
</evidence>
<reference evidence="2" key="1">
    <citation type="submission" date="2022-03" db="EMBL/GenBank/DDBJ databases">
        <authorList>
            <person name="Lindestad O."/>
        </authorList>
    </citation>
    <scope>NUCLEOTIDE SEQUENCE</scope>
</reference>
<evidence type="ECO:0000313" key="3">
    <source>
        <dbReference type="Proteomes" id="UP000838756"/>
    </source>
</evidence>
<feature type="non-terminal residue" evidence="2">
    <location>
        <position position="1"/>
    </location>
</feature>
<dbReference type="Proteomes" id="UP000838756">
    <property type="component" value="Unassembled WGS sequence"/>
</dbReference>
<feature type="compositionally biased region" description="Polar residues" evidence="1">
    <location>
        <begin position="1"/>
        <end position="24"/>
    </location>
</feature>
<accession>A0A8S4QH15</accession>
<dbReference type="AlphaFoldDB" id="A0A8S4QH15"/>
<comment type="caution">
    <text evidence="2">The sequence shown here is derived from an EMBL/GenBank/DDBJ whole genome shotgun (WGS) entry which is preliminary data.</text>
</comment>
<protein>
    <submittedName>
        <fullName evidence="2">Jg21357 protein</fullName>
    </submittedName>
</protein>
<evidence type="ECO:0000313" key="2">
    <source>
        <dbReference type="EMBL" id="CAH2209528.1"/>
    </source>
</evidence>